<evidence type="ECO:0000313" key="1">
    <source>
        <dbReference type="EMBL" id="EAS05474.1"/>
    </source>
</evidence>
<protein>
    <submittedName>
        <fullName evidence="1">Uncharacterized protein</fullName>
    </submittedName>
</protein>
<gene>
    <name evidence="1" type="ORF">TTHERM_00929560</name>
</gene>
<dbReference type="RefSeq" id="XP_001025719.1">
    <property type="nucleotide sequence ID" value="XM_001025719.1"/>
</dbReference>
<accession>Q24CI6</accession>
<proteinExistence type="predicted"/>
<dbReference type="GeneID" id="7824334"/>
<dbReference type="Pfam" id="PF07004">
    <property type="entry name" value="SHIPPO-rpt"/>
    <property type="match status" value="2"/>
</dbReference>
<dbReference type="HOGENOM" id="CLU_675260_0_0_1"/>
<dbReference type="EMBL" id="GG662368">
    <property type="protein sequence ID" value="EAS05474.1"/>
    <property type="molecule type" value="Genomic_DNA"/>
</dbReference>
<organism evidence="1 2">
    <name type="scientific">Tetrahymena thermophila (strain SB210)</name>
    <dbReference type="NCBI Taxonomy" id="312017"/>
    <lineage>
        <taxon>Eukaryota</taxon>
        <taxon>Sar</taxon>
        <taxon>Alveolata</taxon>
        <taxon>Ciliophora</taxon>
        <taxon>Intramacronucleata</taxon>
        <taxon>Oligohymenophorea</taxon>
        <taxon>Hymenostomatida</taxon>
        <taxon>Tetrahymenina</taxon>
        <taxon>Tetrahymenidae</taxon>
        <taxon>Tetrahymena</taxon>
    </lineage>
</organism>
<dbReference type="KEGG" id="tet:TTHERM_00929560"/>
<dbReference type="Proteomes" id="UP000009168">
    <property type="component" value="Unassembled WGS sequence"/>
</dbReference>
<sequence length="408" mass="47926">MNELVFQNATSIPSKQITIPVERIFGQNKPGFGKSEFRLNQMEPNQIMQLLTDKFSNVSLSKTQRSHSFYSRDSDASTEASVNKFILKKKPVSTRIHIPAHKNHYAQIQLEIEKEREAKIKQNLDFQQENEGQMNILHQDKGKLQKLKMDRLAKKMAKEEDKPIIERINDANKEFLKNLYELNEDLITPQQKKFKNTVKYKQTYQSSFKVKEREDMANLKKKNKYAPGPGDYEVKRIYENNLKINKIRSISMQQQGIIQENLDEEEDSRNISQLNRIKSRLNKALNIDQEQEYESMRNELMSNNYQSTNDNSQNTSYMFMKDDRDRFGQQIFPLSSQIPVPGPGKYEQNQYSIEKRLQAIQSQEEQKRLLKIWLHPGGKDELKTVKGSQQIRNYSLDPEGPIHLKNYQ</sequence>
<dbReference type="InParanoid" id="Q24CI6"/>
<reference evidence="2" key="1">
    <citation type="journal article" date="2006" name="PLoS Biol.">
        <title>Macronuclear genome sequence of the ciliate Tetrahymena thermophila, a model eukaryote.</title>
        <authorList>
            <person name="Eisen J.A."/>
            <person name="Coyne R.S."/>
            <person name="Wu M."/>
            <person name="Wu D."/>
            <person name="Thiagarajan M."/>
            <person name="Wortman J.R."/>
            <person name="Badger J.H."/>
            <person name="Ren Q."/>
            <person name="Amedeo P."/>
            <person name="Jones K.M."/>
            <person name="Tallon L.J."/>
            <person name="Delcher A.L."/>
            <person name="Salzberg S.L."/>
            <person name="Silva J.C."/>
            <person name="Haas B.J."/>
            <person name="Majoros W.H."/>
            <person name="Farzad M."/>
            <person name="Carlton J.M."/>
            <person name="Smith R.K. Jr."/>
            <person name="Garg J."/>
            <person name="Pearlman R.E."/>
            <person name="Karrer K.M."/>
            <person name="Sun L."/>
            <person name="Manning G."/>
            <person name="Elde N.C."/>
            <person name="Turkewitz A.P."/>
            <person name="Asai D.J."/>
            <person name="Wilkes D.E."/>
            <person name="Wang Y."/>
            <person name="Cai H."/>
            <person name="Collins K."/>
            <person name="Stewart B.A."/>
            <person name="Lee S.R."/>
            <person name="Wilamowska K."/>
            <person name="Weinberg Z."/>
            <person name="Ruzzo W.L."/>
            <person name="Wloga D."/>
            <person name="Gaertig J."/>
            <person name="Frankel J."/>
            <person name="Tsao C.-C."/>
            <person name="Gorovsky M.A."/>
            <person name="Keeling P.J."/>
            <person name="Waller R.F."/>
            <person name="Patron N.J."/>
            <person name="Cherry J.M."/>
            <person name="Stover N.A."/>
            <person name="Krieger C.J."/>
            <person name="del Toro C."/>
            <person name="Ryder H.F."/>
            <person name="Williamson S.C."/>
            <person name="Barbeau R.A."/>
            <person name="Hamilton E.P."/>
            <person name="Orias E."/>
        </authorList>
    </citation>
    <scope>NUCLEOTIDE SEQUENCE [LARGE SCALE GENOMIC DNA]</scope>
    <source>
        <strain evidence="2">SB210</strain>
    </source>
</reference>
<dbReference type="AlphaFoldDB" id="Q24CI6"/>
<keyword evidence="2" id="KW-1185">Reference proteome</keyword>
<name>Q24CI6_TETTS</name>
<dbReference type="eggNOG" id="ENOG502SWQ1">
    <property type="taxonomic scope" value="Eukaryota"/>
</dbReference>
<dbReference type="OrthoDB" id="285324at2759"/>
<evidence type="ECO:0000313" key="2">
    <source>
        <dbReference type="Proteomes" id="UP000009168"/>
    </source>
</evidence>
<dbReference type="InterPro" id="IPR010736">
    <property type="entry name" value="SHIPPO-rpt"/>
</dbReference>